<comment type="caution">
    <text evidence="1">The sequence shown here is derived from an EMBL/GenBank/DDBJ whole genome shotgun (WGS) entry which is preliminary data.</text>
</comment>
<protein>
    <submittedName>
        <fullName evidence="1">Uncharacterized protein</fullName>
    </submittedName>
</protein>
<dbReference type="EMBL" id="CM004395">
    <property type="protein sequence ID" value="KAG8646890.1"/>
    <property type="molecule type" value="Genomic_DNA"/>
</dbReference>
<proteinExistence type="predicted"/>
<sequence>MLLPVTLALGAAIVSILRLSFLFDGVTLLVKFGISFHFCAGFPFTSSSLPSPLAIDSSNSLVLYSNL</sequence>
<gene>
    <name evidence="1" type="ORF">MANES_09G038250v8</name>
</gene>
<evidence type="ECO:0000313" key="1">
    <source>
        <dbReference type="EMBL" id="KAG8646890.1"/>
    </source>
</evidence>
<keyword evidence="2" id="KW-1185">Reference proteome</keyword>
<name>A0ACB7H3U4_MANES</name>
<reference evidence="2" key="1">
    <citation type="journal article" date="2016" name="Nat. Biotechnol.">
        <title>Sequencing wild and cultivated cassava and related species reveals extensive interspecific hybridization and genetic diversity.</title>
        <authorList>
            <person name="Bredeson J.V."/>
            <person name="Lyons J.B."/>
            <person name="Prochnik S.E."/>
            <person name="Wu G.A."/>
            <person name="Ha C.M."/>
            <person name="Edsinger-Gonzales E."/>
            <person name="Grimwood J."/>
            <person name="Schmutz J."/>
            <person name="Rabbi I.Y."/>
            <person name="Egesi C."/>
            <person name="Nauluvula P."/>
            <person name="Lebot V."/>
            <person name="Ndunguru J."/>
            <person name="Mkamilo G."/>
            <person name="Bart R.S."/>
            <person name="Setter T.L."/>
            <person name="Gleadow R.M."/>
            <person name="Kulakow P."/>
            <person name="Ferguson M.E."/>
            <person name="Rounsley S."/>
            <person name="Rokhsar D.S."/>
        </authorList>
    </citation>
    <scope>NUCLEOTIDE SEQUENCE [LARGE SCALE GENOMIC DNA]</scope>
    <source>
        <strain evidence="2">cv. AM560-2</strain>
    </source>
</reference>
<dbReference type="Proteomes" id="UP000091857">
    <property type="component" value="Chromosome 9"/>
</dbReference>
<accession>A0ACB7H3U4</accession>
<evidence type="ECO:0000313" key="2">
    <source>
        <dbReference type="Proteomes" id="UP000091857"/>
    </source>
</evidence>
<organism evidence="1 2">
    <name type="scientific">Manihot esculenta</name>
    <name type="common">Cassava</name>
    <name type="synonym">Jatropha manihot</name>
    <dbReference type="NCBI Taxonomy" id="3983"/>
    <lineage>
        <taxon>Eukaryota</taxon>
        <taxon>Viridiplantae</taxon>
        <taxon>Streptophyta</taxon>
        <taxon>Embryophyta</taxon>
        <taxon>Tracheophyta</taxon>
        <taxon>Spermatophyta</taxon>
        <taxon>Magnoliopsida</taxon>
        <taxon>eudicotyledons</taxon>
        <taxon>Gunneridae</taxon>
        <taxon>Pentapetalae</taxon>
        <taxon>rosids</taxon>
        <taxon>fabids</taxon>
        <taxon>Malpighiales</taxon>
        <taxon>Euphorbiaceae</taxon>
        <taxon>Crotonoideae</taxon>
        <taxon>Manihoteae</taxon>
        <taxon>Manihot</taxon>
    </lineage>
</organism>